<reference evidence="1 2" key="1">
    <citation type="journal article" date="2013" name="Genome Announc.">
        <title>Complete Genome Sequence of the Solvent Producer Clostridium saccharobutylicum NCP262 (DSM 13864).</title>
        <authorList>
            <person name="Poehlein A."/>
            <person name="Hartwich K."/>
            <person name="Krabben P."/>
            <person name="Ehrenreich A."/>
            <person name="Liebl W."/>
            <person name="Durre P."/>
            <person name="Gottschalk G."/>
            <person name="Daniel R."/>
        </authorList>
    </citation>
    <scope>NUCLEOTIDE SEQUENCE [LARGE SCALE GENOMIC DNA]</scope>
    <source>
        <strain evidence="1">DSM 13864</strain>
    </source>
</reference>
<evidence type="ECO:0000313" key="1">
    <source>
        <dbReference type="EMBL" id="AGX41932.1"/>
    </source>
</evidence>
<dbReference type="eggNOG" id="ENOG5033ANT">
    <property type="taxonomic scope" value="Bacteria"/>
</dbReference>
<accession>U5MR99</accession>
<keyword evidence="2" id="KW-1185">Reference proteome</keyword>
<protein>
    <submittedName>
        <fullName evidence="1">Uncharacterized protein</fullName>
    </submittedName>
</protein>
<sequence>MEENFFSNYVNAEKLLDDPDIIHKLSVVTTHYAYRNGPVEDMHADGKLSENDIEELYEFMQIKLTVVFNLILEQNNEMIKKYLLMGMFFGQDWDYAMPECMDFEEFLHILKNV</sequence>
<dbReference type="RefSeq" id="WP_022744218.1">
    <property type="nucleotide sequence ID" value="NC_022571.1"/>
</dbReference>
<dbReference type="Proteomes" id="UP000017118">
    <property type="component" value="Chromosome"/>
</dbReference>
<dbReference type="GeneID" id="55473452"/>
<gene>
    <name evidence="1" type="ORF">CLSA_c09210</name>
</gene>
<dbReference type="OrthoDB" id="1921697at2"/>
<proteinExistence type="predicted"/>
<dbReference type="AlphaFoldDB" id="U5MR99"/>
<dbReference type="EMBL" id="CP006721">
    <property type="protein sequence ID" value="AGX41932.1"/>
    <property type="molecule type" value="Genomic_DNA"/>
</dbReference>
<evidence type="ECO:0000313" key="2">
    <source>
        <dbReference type="Proteomes" id="UP000017118"/>
    </source>
</evidence>
<dbReference type="HOGENOM" id="CLU_2129165_0_0_9"/>
<dbReference type="KEGG" id="csb:CLSA_c09210"/>
<dbReference type="PATRIC" id="fig|1345695.10.peg.731"/>
<name>U5MR99_CLOSA</name>
<organism evidence="1 2">
    <name type="scientific">Clostridium saccharobutylicum DSM 13864</name>
    <dbReference type="NCBI Taxonomy" id="1345695"/>
    <lineage>
        <taxon>Bacteria</taxon>
        <taxon>Bacillati</taxon>
        <taxon>Bacillota</taxon>
        <taxon>Clostridia</taxon>
        <taxon>Eubacteriales</taxon>
        <taxon>Clostridiaceae</taxon>
        <taxon>Clostridium</taxon>
    </lineage>
</organism>